<proteinExistence type="predicted"/>
<name>A0A2W5NQH2_9SPHN</name>
<protein>
    <submittedName>
        <fullName evidence="1">Uncharacterized protein</fullName>
    </submittedName>
</protein>
<dbReference type="Proteomes" id="UP000249082">
    <property type="component" value="Unassembled WGS sequence"/>
</dbReference>
<dbReference type="AlphaFoldDB" id="A0A2W5NQH2"/>
<reference evidence="1 2" key="1">
    <citation type="submission" date="2017-08" db="EMBL/GenBank/DDBJ databases">
        <title>Infants hospitalized years apart are colonized by the same room-sourced microbial strains.</title>
        <authorList>
            <person name="Brooks B."/>
            <person name="Olm M.R."/>
            <person name="Firek B.A."/>
            <person name="Baker R."/>
            <person name="Thomas B.C."/>
            <person name="Morowitz M.J."/>
            <person name="Banfield J.F."/>
        </authorList>
    </citation>
    <scope>NUCLEOTIDE SEQUENCE [LARGE SCALE GENOMIC DNA]</scope>
    <source>
        <strain evidence="1">S2_005_002_R2_33</strain>
    </source>
</reference>
<dbReference type="EMBL" id="QFPX01000005">
    <property type="protein sequence ID" value="PZQ55782.1"/>
    <property type="molecule type" value="Genomic_DNA"/>
</dbReference>
<gene>
    <name evidence="1" type="ORF">DI555_07075</name>
</gene>
<evidence type="ECO:0000313" key="2">
    <source>
        <dbReference type="Proteomes" id="UP000249082"/>
    </source>
</evidence>
<comment type="caution">
    <text evidence="1">The sequence shown here is derived from an EMBL/GenBank/DDBJ whole genome shotgun (WGS) entry which is preliminary data.</text>
</comment>
<accession>A0A2W5NQH2</accession>
<organism evidence="1 2">
    <name type="scientific">Novosphingobium pentaromativorans</name>
    <dbReference type="NCBI Taxonomy" id="205844"/>
    <lineage>
        <taxon>Bacteria</taxon>
        <taxon>Pseudomonadati</taxon>
        <taxon>Pseudomonadota</taxon>
        <taxon>Alphaproteobacteria</taxon>
        <taxon>Sphingomonadales</taxon>
        <taxon>Sphingomonadaceae</taxon>
        <taxon>Novosphingobium</taxon>
    </lineage>
</organism>
<sequence length="198" mass="21646">MAEIPMPAGDIEDVQIELDQNFQVNRSEWTGRRRVSGMPGAQKWYASAQVDIATEDEERPWRLFFLKLRGPVHRFRFPVACSQRTGANPTVRAGATPLTTLPLQGLPANATVLKGGNYMTVPLPSGHHRLVMLTEDLVTNGAGQGTATFVPELMEVPAEGATVETINPYLHASFDNSRQGWKTSNGVTVFAITAEEAL</sequence>
<evidence type="ECO:0000313" key="1">
    <source>
        <dbReference type="EMBL" id="PZQ55782.1"/>
    </source>
</evidence>